<comment type="subcellular location">
    <subcellularLocation>
        <location evidence="1">Membrane</location>
        <topology evidence="1">Multi-pass membrane protein</topology>
    </subcellularLocation>
</comment>
<dbReference type="PANTHER" id="PTHR30238:SF4">
    <property type="entry name" value="SLL1022 PROTEIN"/>
    <property type="match status" value="1"/>
</dbReference>
<comment type="similarity">
    <text evidence="2">Belongs to the TerC family.</text>
</comment>
<organism evidence="7 8">
    <name type="scientific">Undibacterium arcticum</name>
    <dbReference type="NCBI Taxonomy" id="1762892"/>
    <lineage>
        <taxon>Bacteria</taxon>
        <taxon>Pseudomonadati</taxon>
        <taxon>Pseudomonadota</taxon>
        <taxon>Betaproteobacteria</taxon>
        <taxon>Burkholderiales</taxon>
        <taxon>Oxalobacteraceae</taxon>
        <taxon>Undibacterium</taxon>
    </lineage>
</organism>
<dbReference type="NCBIfam" id="TIGR03717">
    <property type="entry name" value="R_switched_YjbE"/>
    <property type="match status" value="1"/>
</dbReference>
<name>A0ABV7EZS1_9BURK</name>
<keyword evidence="4 6" id="KW-1133">Transmembrane helix</keyword>
<keyword evidence="5 6" id="KW-0472">Membrane</keyword>
<evidence type="ECO:0000256" key="6">
    <source>
        <dbReference type="SAM" id="Phobius"/>
    </source>
</evidence>
<feature type="transmembrane region" description="Helical" evidence="6">
    <location>
        <begin position="140"/>
        <end position="162"/>
    </location>
</feature>
<dbReference type="InterPro" id="IPR005496">
    <property type="entry name" value="Integral_membrane_TerC"/>
</dbReference>
<comment type="caution">
    <text evidence="7">The sequence shown here is derived from an EMBL/GenBank/DDBJ whole genome shotgun (WGS) entry which is preliminary data.</text>
</comment>
<evidence type="ECO:0000256" key="3">
    <source>
        <dbReference type="ARBA" id="ARBA00022692"/>
    </source>
</evidence>
<evidence type="ECO:0000256" key="4">
    <source>
        <dbReference type="ARBA" id="ARBA00022989"/>
    </source>
</evidence>
<keyword evidence="8" id="KW-1185">Reference proteome</keyword>
<evidence type="ECO:0000256" key="1">
    <source>
        <dbReference type="ARBA" id="ARBA00004141"/>
    </source>
</evidence>
<sequence>MDFLLDLNWLAIGQIILIDILLGGDNAIVIAMACRNLPPDLRTRGMLWGTVGAIVARVVLIGFAVNLLNLRYIKLVGGVVLFWIGVKLLASDDAAHPEIAGKDRLLAAIRTVIAADLVMSIDNVIAVAATAQMAGGQYQLALVVFGILISIPMIVWGSAMILKLMQHLPWIVDGGAALLGYVAGQMIFSDVALRPWLHAQLPQHQYAVPGSDLSVSVPGLIVAAAVLIVGRIIRKKG</sequence>
<dbReference type="EMBL" id="JBHRTP010000008">
    <property type="protein sequence ID" value="MFC3107260.1"/>
    <property type="molecule type" value="Genomic_DNA"/>
</dbReference>
<reference evidence="8" key="1">
    <citation type="journal article" date="2019" name="Int. J. Syst. Evol. Microbiol.">
        <title>The Global Catalogue of Microorganisms (GCM) 10K type strain sequencing project: providing services to taxonomists for standard genome sequencing and annotation.</title>
        <authorList>
            <consortium name="The Broad Institute Genomics Platform"/>
            <consortium name="The Broad Institute Genome Sequencing Center for Infectious Disease"/>
            <person name="Wu L."/>
            <person name="Ma J."/>
        </authorList>
    </citation>
    <scope>NUCLEOTIDE SEQUENCE [LARGE SCALE GENOMIC DNA]</scope>
    <source>
        <strain evidence="8">KCTC 42986</strain>
    </source>
</reference>
<dbReference type="RefSeq" id="WP_390326735.1">
    <property type="nucleotide sequence ID" value="NZ_JBHRTP010000008.1"/>
</dbReference>
<feature type="transmembrane region" description="Helical" evidence="6">
    <location>
        <begin position="12"/>
        <end position="34"/>
    </location>
</feature>
<proteinExistence type="inferred from homology"/>
<keyword evidence="3 6" id="KW-0812">Transmembrane</keyword>
<feature type="transmembrane region" description="Helical" evidence="6">
    <location>
        <begin position="111"/>
        <end position="134"/>
    </location>
</feature>
<feature type="transmembrane region" description="Helical" evidence="6">
    <location>
        <begin position="213"/>
        <end position="233"/>
    </location>
</feature>
<gene>
    <name evidence="7" type="ORF">ACFOFO_04655</name>
</gene>
<accession>A0ABV7EZS1</accession>
<evidence type="ECO:0000313" key="8">
    <source>
        <dbReference type="Proteomes" id="UP001595530"/>
    </source>
</evidence>
<feature type="transmembrane region" description="Helical" evidence="6">
    <location>
        <begin position="71"/>
        <end position="90"/>
    </location>
</feature>
<feature type="transmembrane region" description="Helical" evidence="6">
    <location>
        <begin position="46"/>
        <end position="65"/>
    </location>
</feature>
<evidence type="ECO:0000313" key="7">
    <source>
        <dbReference type="EMBL" id="MFC3107260.1"/>
    </source>
</evidence>
<dbReference type="Pfam" id="PF03741">
    <property type="entry name" value="TerC"/>
    <property type="match status" value="1"/>
</dbReference>
<dbReference type="InterPro" id="IPR022301">
    <property type="entry name" value="Integral_membrane_YjbE"/>
</dbReference>
<dbReference type="PANTHER" id="PTHR30238">
    <property type="entry name" value="MEMBRANE BOUND PREDICTED REDOX MODULATOR"/>
    <property type="match status" value="1"/>
</dbReference>
<evidence type="ECO:0000256" key="5">
    <source>
        <dbReference type="ARBA" id="ARBA00023136"/>
    </source>
</evidence>
<protein>
    <submittedName>
        <fullName evidence="7">TerC family protein</fullName>
    </submittedName>
</protein>
<dbReference type="Proteomes" id="UP001595530">
    <property type="component" value="Unassembled WGS sequence"/>
</dbReference>
<evidence type="ECO:0000256" key="2">
    <source>
        <dbReference type="ARBA" id="ARBA00007511"/>
    </source>
</evidence>